<proteinExistence type="predicted"/>
<evidence type="ECO:0000256" key="5">
    <source>
        <dbReference type="SAM" id="Phobius"/>
    </source>
</evidence>
<sequence>MIDYIIIGIIVFSSLVSLWRGFIREVMSLIGWVTAFFVASYFYPYFSGYFTQVNSTYLQQSELIRDGLAAILLFIGTLIIMSIINALLGKLVDQTGLSGTDRVLGMVFGALRGILIVAAVLFFFDFTQASDSEWWKESQLIPHFGFIVKWFFEQLQTNSSLLQ</sequence>
<feature type="transmembrane region" description="Helical" evidence="5">
    <location>
        <begin position="67"/>
        <end position="88"/>
    </location>
</feature>
<name>A0AAW8CP19_9PAST</name>
<dbReference type="RefSeq" id="WP_211598571.1">
    <property type="nucleotide sequence ID" value="NZ_JAGRQI010000016.1"/>
</dbReference>
<reference evidence="6" key="1">
    <citation type="journal article" date="2023" name="Front. Microbiol.">
        <title>Phylogeography and host specificity of Pasteurellaceae pathogenic to sea-farmed fish in the north-east Atlantic.</title>
        <authorList>
            <person name="Gulla S."/>
            <person name="Colquhoun D.J."/>
            <person name="Olsen A.B."/>
            <person name="Spilsberg B."/>
            <person name="Lagesen K."/>
            <person name="Aakesson C.P."/>
            <person name="Strom S."/>
            <person name="Manji F."/>
            <person name="Birkbeck T.H."/>
            <person name="Nilsen H.K."/>
        </authorList>
    </citation>
    <scope>NUCLEOTIDE SEQUENCE</scope>
    <source>
        <strain evidence="6">VIB1234</strain>
    </source>
</reference>
<keyword evidence="4 5" id="KW-0472">Membrane</keyword>
<accession>A0AAW8CP19</accession>
<dbReference type="InterPro" id="IPR003825">
    <property type="entry name" value="Colicin-V_CvpA"/>
</dbReference>
<dbReference type="EMBL" id="JASAYJ010000015">
    <property type="protein sequence ID" value="MDP8187607.1"/>
    <property type="molecule type" value="Genomic_DNA"/>
</dbReference>
<dbReference type="Pfam" id="PF02674">
    <property type="entry name" value="Colicin_V"/>
    <property type="match status" value="1"/>
</dbReference>
<dbReference type="InterPro" id="IPR052719">
    <property type="entry name" value="CvpA-like"/>
</dbReference>
<dbReference type="GO" id="GO:0016020">
    <property type="term" value="C:membrane"/>
    <property type="evidence" value="ECO:0007669"/>
    <property type="project" value="UniProtKB-SubCell"/>
</dbReference>
<evidence type="ECO:0000256" key="3">
    <source>
        <dbReference type="ARBA" id="ARBA00022989"/>
    </source>
</evidence>
<organism evidence="6 7">
    <name type="scientific">Pasteurella atlantica</name>
    <dbReference type="NCBI Taxonomy" id="2827233"/>
    <lineage>
        <taxon>Bacteria</taxon>
        <taxon>Pseudomonadati</taxon>
        <taxon>Pseudomonadota</taxon>
        <taxon>Gammaproteobacteria</taxon>
        <taxon>Pasteurellales</taxon>
        <taxon>Pasteurellaceae</taxon>
        <taxon>Pasteurella</taxon>
    </lineage>
</organism>
<gene>
    <name evidence="6" type="ORF">QJU78_07475</name>
</gene>
<dbReference type="PANTHER" id="PTHR36926:SF1">
    <property type="entry name" value="COLICIN V PRODUCTION PROTEIN"/>
    <property type="match status" value="1"/>
</dbReference>
<keyword evidence="2 5" id="KW-0812">Transmembrane</keyword>
<feature type="transmembrane region" description="Helical" evidence="5">
    <location>
        <begin position="103"/>
        <end position="124"/>
    </location>
</feature>
<evidence type="ECO:0000256" key="2">
    <source>
        <dbReference type="ARBA" id="ARBA00022692"/>
    </source>
</evidence>
<keyword evidence="3 5" id="KW-1133">Transmembrane helix</keyword>
<dbReference type="AlphaFoldDB" id="A0AAW8CP19"/>
<dbReference type="PANTHER" id="PTHR36926">
    <property type="entry name" value="COLICIN V PRODUCTION PROTEIN"/>
    <property type="match status" value="1"/>
</dbReference>
<feature type="transmembrane region" description="Helical" evidence="5">
    <location>
        <begin position="29"/>
        <end position="46"/>
    </location>
</feature>
<dbReference type="GO" id="GO:0009403">
    <property type="term" value="P:toxin biosynthetic process"/>
    <property type="evidence" value="ECO:0007669"/>
    <property type="project" value="InterPro"/>
</dbReference>
<evidence type="ECO:0000256" key="1">
    <source>
        <dbReference type="ARBA" id="ARBA00004141"/>
    </source>
</evidence>
<evidence type="ECO:0000313" key="6">
    <source>
        <dbReference type="EMBL" id="MDP8187607.1"/>
    </source>
</evidence>
<comment type="subcellular location">
    <subcellularLocation>
        <location evidence="1">Membrane</location>
        <topology evidence="1">Multi-pass membrane protein</topology>
    </subcellularLocation>
</comment>
<comment type="caution">
    <text evidence="6">The sequence shown here is derived from an EMBL/GenBank/DDBJ whole genome shotgun (WGS) entry which is preliminary data.</text>
</comment>
<evidence type="ECO:0000313" key="7">
    <source>
        <dbReference type="Proteomes" id="UP001230466"/>
    </source>
</evidence>
<dbReference type="Proteomes" id="UP001230466">
    <property type="component" value="Unassembled WGS sequence"/>
</dbReference>
<feature type="transmembrane region" description="Helical" evidence="5">
    <location>
        <begin position="5"/>
        <end position="23"/>
    </location>
</feature>
<protein>
    <submittedName>
        <fullName evidence="6">CvpA family protein</fullName>
    </submittedName>
</protein>
<evidence type="ECO:0000256" key="4">
    <source>
        <dbReference type="ARBA" id="ARBA00023136"/>
    </source>
</evidence>